<keyword evidence="10" id="KW-0269">Exonuclease</keyword>
<keyword evidence="12" id="KW-0805">Transcription regulation</keyword>
<dbReference type="GO" id="GO:0003723">
    <property type="term" value="F:RNA binding"/>
    <property type="evidence" value="ECO:0007669"/>
    <property type="project" value="UniProtKB-KW"/>
</dbReference>
<keyword evidence="7" id="KW-0540">Nuclease</keyword>
<evidence type="ECO:0000256" key="3">
    <source>
        <dbReference type="ARBA" id="ARBA00004496"/>
    </source>
</evidence>
<dbReference type="RefSeq" id="XP_020916335.1">
    <property type="nucleotide sequence ID" value="XM_021060676.1"/>
</dbReference>
<comment type="subcellular location">
    <subcellularLocation>
        <location evidence="3">Cytoplasm</location>
    </subcellularLocation>
    <subcellularLocation>
        <location evidence="2">Nucleus</location>
    </subcellularLocation>
</comment>
<evidence type="ECO:0000313" key="16">
    <source>
        <dbReference type="Proteomes" id="UP000887567"/>
    </source>
</evidence>
<dbReference type="InterPro" id="IPR012337">
    <property type="entry name" value="RNaseH-like_sf"/>
</dbReference>
<dbReference type="Pfam" id="PF04857">
    <property type="entry name" value="CAF1"/>
    <property type="match status" value="1"/>
</dbReference>
<dbReference type="InterPro" id="IPR039637">
    <property type="entry name" value="CNOT7/CNOT8/Pop2"/>
</dbReference>
<evidence type="ECO:0000256" key="6">
    <source>
        <dbReference type="ARBA" id="ARBA00022490"/>
    </source>
</evidence>
<dbReference type="EnsemblMetazoa" id="XM_021060676.1">
    <property type="protein sequence ID" value="XP_020916335.1"/>
    <property type="gene ID" value="LOC110253724"/>
</dbReference>
<reference evidence="15" key="1">
    <citation type="submission" date="2022-11" db="UniProtKB">
        <authorList>
            <consortium name="EnsemblMetazoa"/>
        </authorList>
    </citation>
    <scope>IDENTIFICATION</scope>
</reference>
<dbReference type="EC" id="3.1.13.4" evidence="5"/>
<dbReference type="PANTHER" id="PTHR10797">
    <property type="entry name" value="CCR4-NOT TRANSCRIPTION COMPLEX SUBUNIT"/>
    <property type="match status" value="1"/>
</dbReference>
<comment type="similarity">
    <text evidence="4">Belongs to the CAF1 family.</text>
</comment>
<dbReference type="GeneID" id="110253724"/>
<evidence type="ECO:0000256" key="1">
    <source>
        <dbReference type="ARBA" id="ARBA00001663"/>
    </source>
</evidence>
<dbReference type="OMA" id="GANEIHW"/>
<accession>A0A913Y8C6</accession>
<organism evidence="15 16">
    <name type="scientific">Exaiptasia diaphana</name>
    <name type="common">Tropical sea anemone</name>
    <name type="synonym">Aiptasia pulchella</name>
    <dbReference type="NCBI Taxonomy" id="2652724"/>
    <lineage>
        <taxon>Eukaryota</taxon>
        <taxon>Metazoa</taxon>
        <taxon>Cnidaria</taxon>
        <taxon>Anthozoa</taxon>
        <taxon>Hexacorallia</taxon>
        <taxon>Actiniaria</taxon>
        <taxon>Aiptasiidae</taxon>
        <taxon>Exaiptasia</taxon>
    </lineage>
</organism>
<dbReference type="GO" id="GO:0004535">
    <property type="term" value="F:poly(A)-specific ribonuclease activity"/>
    <property type="evidence" value="ECO:0007669"/>
    <property type="project" value="UniProtKB-EC"/>
</dbReference>
<dbReference type="KEGG" id="epa:110253724"/>
<dbReference type="GO" id="GO:0005634">
    <property type="term" value="C:nucleus"/>
    <property type="evidence" value="ECO:0007669"/>
    <property type="project" value="UniProtKB-SubCell"/>
</dbReference>
<keyword evidence="11" id="KW-0694">RNA-binding</keyword>
<keyword evidence="16" id="KW-1185">Reference proteome</keyword>
<keyword evidence="8" id="KW-0479">Metal-binding</keyword>
<evidence type="ECO:0000256" key="9">
    <source>
        <dbReference type="ARBA" id="ARBA00022801"/>
    </source>
</evidence>
<evidence type="ECO:0000256" key="7">
    <source>
        <dbReference type="ARBA" id="ARBA00022722"/>
    </source>
</evidence>
<proteinExistence type="inferred from homology"/>
<name>A0A913Y8C6_EXADI</name>
<dbReference type="GO" id="GO:0005737">
    <property type="term" value="C:cytoplasm"/>
    <property type="evidence" value="ECO:0007669"/>
    <property type="project" value="UniProtKB-SubCell"/>
</dbReference>
<evidence type="ECO:0000256" key="13">
    <source>
        <dbReference type="ARBA" id="ARBA00023163"/>
    </source>
</evidence>
<protein>
    <recommendedName>
        <fullName evidence="5">poly(A)-specific ribonuclease</fullName>
        <ecNumber evidence="5">3.1.13.4</ecNumber>
    </recommendedName>
</protein>
<dbReference type="GO" id="GO:0030014">
    <property type="term" value="C:CCR4-NOT complex"/>
    <property type="evidence" value="ECO:0007669"/>
    <property type="project" value="InterPro"/>
</dbReference>
<keyword evidence="13" id="KW-0804">Transcription</keyword>
<dbReference type="GO" id="GO:0046872">
    <property type="term" value="F:metal ion binding"/>
    <property type="evidence" value="ECO:0007669"/>
    <property type="project" value="UniProtKB-KW"/>
</dbReference>
<dbReference type="InterPro" id="IPR006941">
    <property type="entry name" value="RNase_CAF1"/>
</dbReference>
<dbReference type="SUPFAM" id="SSF53098">
    <property type="entry name" value="Ribonuclease H-like"/>
    <property type="match status" value="1"/>
</dbReference>
<evidence type="ECO:0000256" key="12">
    <source>
        <dbReference type="ARBA" id="ARBA00023015"/>
    </source>
</evidence>
<evidence type="ECO:0000256" key="10">
    <source>
        <dbReference type="ARBA" id="ARBA00022839"/>
    </source>
</evidence>
<dbReference type="AlphaFoldDB" id="A0A913Y8C6"/>
<evidence type="ECO:0000256" key="11">
    <source>
        <dbReference type="ARBA" id="ARBA00022884"/>
    </source>
</evidence>
<evidence type="ECO:0000256" key="5">
    <source>
        <dbReference type="ARBA" id="ARBA00012161"/>
    </source>
</evidence>
<evidence type="ECO:0000313" key="15">
    <source>
        <dbReference type="EnsemblMetazoa" id="XP_020916335.1"/>
    </source>
</evidence>
<evidence type="ECO:0000256" key="14">
    <source>
        <dbReference type="ARBA" id="ARBA00023242"/>
    </source>
</evidence>
<comment type="catalytic activity">
    <reaction evidence="1">
        <text>Exonucleolytic cleavage of poly(A) to 5'-AMP.</text>
        <dbReference type="EC" id="3.1.13.4"/>
    </reaction>
</comment>
<sequence length="126" mass="14445">MICAYDFGYLIKLLTAQNLASEESDFFDMLKLYFPNIYDVKYLMKSCKSLKGGLQEVSELLELERVGPQHQAGSDCLLTGNSFFKMREIFFGDNIDDSKYCDHLFGLGNSFVYSMDGMDHHSIHEL</sequence>
<dbReference type="Gene3D" id="3.30.420.10">
    <property type="entry name" value="Ribonuclease H-like superfamily/Ribonuclease H"/>
    <property type="match status" value="1"/>
</dbReference>
<keyword evidence="6" id="KW-0963">Cytoplasm</keyword>
<keyword evidence="9" id="KW-0378">Hydrolase</keyword>
<dbReference type="InterPro" id="IPR036397">
    <property type="entry name" value="RNaseH_sf"/>
</dbReference>
<evidence type="ECO:0000256" key="8">
    <source>
        <dbReference type="ARBA" id="ARBA00022723"/>
    </source>
</evidence>
<dbReference type="Proteomes" id="UP000887567">
    <property type="component" value="Unplaced"/>
</dbReference>
<evidence type="ECO:0000256" key="2">
    <source>
        <dbReference type="ARBA" id="ARBA00004123"/>
    </source>
</evidence>
<evidence type="ECO:0000256" key="4">
    <source>
        <dbReference type="ARBA" id="ARBA00008372"/>
    </source>
</evidence>
<dbReference type="OrthoDB" id="1164111at2759"/>
<keyword evidence="14" id="KW-0539">Nucleus</keyword>